<dbReference type="VEuPathDB" id="FungiDB:AeMF1_009803"/>
<dbReference type="SMART" id="SM00060">
    <property type="entry name" value="FN3"/>
    <property type="match status" value="1"/>
</dbReference>
<feature type="domain" description="Fibronectin type-III" evidence="1">
    <location>
        <begin position="416"/>
        <end position="526"/>
    </location>
</feature>
<evidence type="ECO:0000259" key="1">
    <source>
        <dbReference type="PROSITE" id="PS50853"/>
    </source>
</evidence>
<proteinExistence type="predicted"/>
<dbReference type="InterPro" id="IPR036116">
    <property type="entry name" value="FN3_sf"/>
</dbReference>
<evidence type="ECO:0000313" key="2">
    <source>
        <dbReference type="EMBL" id="KAF0731220.1"/>
    </source>
</evidence>
<evidence type="ECO:0000313" key="3">
    <source>
        <dbReference type="Proteomes" id="UP000481153"/>
    </source>
</evidence>
<dbReference type="CDD" id="cd00063">
    <property type="entry name" value="FN3"/>
    <property type="match status" value="1"/>
</dbReference>
<dbReference type="SUPFAM" id="SSF49265">
    <property type="entry name" value="Fibronectin type III"/>
    <property type="match status" value="1"/>
</dbReference>
<dbReference type="Pfam" id="PF00397">
    <property type="entry name" value="WW"/>
    <property type="match status" value="1"/>
</dbReference>
<dbReference type="AlphaFoldDB" id="A0A6G0WUT1"/>
<sequence length="732" mass="80484">MQDDDETTYSDDGQDKEVQKVLHDVLHKRKLYRAKAAQVIERELAAQAKSAALIRIEEPTVVSVQEPQEPNKRKTLRDFELPPFTSTALHLAPASRFVALVAVSTQFQHLPPLDPAFRSAATALHQVLCNVAGFHSTRSKLLINPTLVQFQEELATFEHLDESHTTFLLVLVSHGVRVVQGAHMGTFFLFPESRVTSVEELIVTSLHDQVLAAALNRIPAAHQLLAFDVCHSQNVLPVTPPTSIPTVIQGRVNQEFGRKLLDAMLQLRKEKSKSSPQGPEALPVLILEACLPRTQVAVSQPPDCAFFLRRLADAFRGGGASPRALDNFKNWTEDDFKFPYLHARDICNFVISRVQFDAYRAASRAKEAIQAKGGILSIQFEEAAAVSAIEQTPHVVTDDLPLDFLVGKVPNVPTDAPSTPHFISASMSSLQVAWKMPPAHSDTPILGYQLEICGAGRAAFEKWSMVSTKQVYTLEDVLYNNQPPPQTMVATGLASDAGYCFRVRARNAGGWGPYSSTSPVMRTSAATSSTSYLTDSKAKNTPEEVVAWMSKYEMNGHVQRLGCKALAAFALEGKTSMNNRAASHVVQAGGFKSVLSAMKGFPQDIELQVAGAHVVGLLCLLGAIDKKTAGMPQAKILLDDMLEKYDMATYPQAHSMAQWAKEMIIAPHKRKMGMNEAAMKLQGLFRQRLARRRLRAMASQLFPALVDPTTGLVYYYNTRTGASSWTPPSLFL</sequence>
<dbReference type="Gene3D" id="2.60.40.10">
    <property type="entry name" value="Immunoglobulins"/>
    <property type="match status" value="1"/>
</dbReference>
<dbReference type="InterPro" id="IPR003961">
    <property type="entry name" value="FN3_dom"/>
</dbReference>
<dbReference type="CDD" id="cd00201">
    <property type="entry name" value="WW"/>
    <property type="match status" value="1"/>
</dbReference>
<name>A0A6G0WUT1_9STRA</name>
<comment type="caution">
    <text evidence="2">The sequence shown here is derived from an EMBL/GenBank/DDBJ whole genome shotgun (WGS) entry which is preliminary data.</text>
</comment>
<accession>A0A6G0WUT1</accession>
<gene>
    <name evidence="2" type="ORF">Ae201684_011481</name>
</gene>
<protein>
    <recommendedName>
        <fullName evidence="1">Fibronectin type-III domain-containing protein</fullName>
    </recommendedName>
</protein>
<dbReference type="PROSITE" id="PS50853">
    <property type="entry name" value="FN3"/>
    <property type="match status" value="1"/>
</dbReference>
<keyword evidence="3" id="KW-1185">Reference proteome</keyword>
<dbReference type="Proteomes" id="UP000481153">
    <property type="component" value="Unassembled WGS sequence"/>
</dbReference>
<dbReference type="InterPro" id="IPR001202">
    <property type="entry name" value="WW_dom"/>
</dbReference>
<reference evidence="2 3" key="1">
    <citation type="submission" date="2019-07" db="EMBL/GenBank/DDBJ databases">
        <title>Genomics analysis of Aphanomyces spp. identifies a new class of oomycete effector associated with host adaptation.</title>
        <authorList>
            <person name="Gaulin E."/>
        </authorList>
    </citation>
    <scope>NUCLEOTIDE SEQUENCE [LARGE SCALE GENOMIC DNA]</scope>
    <source>
        <strain evidence="2 3">ATCC 201684</strain>
    </source>
</reference>
<dbReference type="EMBL" id="VJMJ01000146">
    <property type="protein sequence ID" value="KAF0731220.1"/>
    <property type="molecule type" value="Genomic_DNA"/>
</dbReference>
<organism evidence="2 3">
    <name type="scientific">Aphanomyces euteiches</name>
    <dbReference type="NCBI Taxonomy" id="100861"/>
    <lineage>
        <taxon>Eukaryota</taxon>
        <taxon>Sar</taxon>
        <taxon>Stramenopiles</taxon>
        <taxon>Oomycota</taxon>
        <taxon>Saprolegniomycetes</taxon>
        <taxon>Saprolegniales</taxon>
        <taxon>Verrucalvaceae</taxon>
        <taxon>Aphanomyces</taxon>
    </lineage>
</organism>
<dbReference type="Pfam" id="PF00041">
    <property type="entry name" value="fn3"/>
    <property type="match status" value="1"/>
</dbReference>
<dbReference type="InterPro" id="IPR013783">
    <property type="entry name" value="Ig-like_fold"/>
</dbReference>
<dbReference type="Gene3D" id="2.20.70.10">
    <property type="match status" value="1"/>
</dbReference>
<dbReference type="PROSITE" id="PS50096">
    <property type="entry name" value="IQ"/>
    <property type="match status" value="1"/>
</dbReference>